<name>A0A5C5V7J9_9BACT</name>
<dbReference type="SUPFAM" id="SSF75011">
    <property type="entry name" value="3-carboxy-cis,cis-mucoante lactonizing enzyme"/>
    <property type="match status" value="1"/>
</dbReference>
<dbReference type="Proteomes" id="UP000316714">
    <property type="component" value="Unassembled WGS sequence"/>
</dbReference>
<keyword evidence="3" id="KW-1185">Reference proteome</keyword>
<organism evidence="2 3">
    <name type="scientific">Posidoniimonas corsicana</name>
    <dbReference type="NCBI Taxonomy" id="1938618"/>
    <lineage>
        <taxon>Bacteria</taxon>
        <taxon>Pseudomonadati</taxon>
        <taxon>Planctomycetota</taxon>
        <taxon>Planctomycetia</taxon>
        <taxon>Pirellulales</taxon>
        <taxon>Lacipirellulaceae</taxon>
        <taxon>Posidoniimonas</taxon>
    </lineage>
</organism>
<dbReference type="AlphaFoldDB" id="A0A5C5V7J9"/>
<protein>
    <submittedName>
        <fullName evidence="2">Beta propeller domain protein</fullName>
    </submittedName>
</protein>
<reference evidence="2 3" key="1">
    <citation type="submission" date="2019-02" db="EMBL/GenBank/DDBJ databases">
        <title>Deep-cultivation of Planctomycetes and their phenomic and genomic characterization uncovers novel biology.</title>
        <authorList>
            <person name="Wiegand S."/>
            <person name="Jogler M."/>
            <person name="Boedeker C."/>
            <person name="Pinto D."/>
            <person name="Vollmers J."/>
            <person name="Rivas-Marin E."/>
            <person name="Kohn T."/>
            <person name="Peeters S.H."/>
            <person name="Heuer A."/>
            <person name="Rast P."/>
            <person name="Oberbeckmann S."/>
            <person name="Bunk B."/>
            <person name="Jeske O."/>
            <person name="Meyerdierks A."/>
            <person name="Storesund J.E."/>
            <person name="Kallscheuer N."/>
            <person name="Luecker S."/>
            <person name="Lage O.M."/>
            <person name="Pohl T."/>
            <person name="Merkel B.J."/>
            <person name="Hornburger P."/>
            <person name="Mueller R.-W."/>
            <person name="Bruemmer F."/>
            <person name="Labrenz M."/>
            <person name="Spormann A.M."/>
            <person name="Op Den Camp H."/>
            <person name="Overmann J."/>
            <person name="Amann R."/>
            <person name="Jetten M.S.M."/>
            <person name="Mascher T."/>
            <person name="Medema M.H."/>
            <person name="Devos D.P."/>
            <person name="Kaster A.-K."/>
            <person name="Ovreas L."/>
            <person name="Rohde M."/>
            <person name="Galperin M.Y."/>
            <person name="Jogler C."/>
        </authorList>
    </citation>
    <scope>NUCLEOTIDE SEQUENCE [LARGE SCALE GENOMIC DNA]</scope>
    <source>
        <strain evidence="2 3">KOR34</strain>
    </source>
</reference>
<sequence length="816" mass="87304">MKRRPAPLLRSGSRRRPLHAEQLEPRCLMSGDAGAVVGGAALVEPADDAPALSAAIGQASPTSEDAVLNSREELRAWLTAEIDRQYGDLFGQPWNYDWIVCGDVITMPIAFLAVDSVAVSGVVSNAALDYSATNVQVEGVDEADLIETDGQYVYIVSGDQLVVVDVRDPASPQVASQVELDSAPSGMYLSEGRLTLISSTHAPTAMPIIGLRSVVPTSAAGRTTTVDVFDMTDREQPSLVGRTEFAAGLVDSRMVEGQLRLVLQDAPAWSILPSPTWGQRDASPESGEFRLAEFAYESREAYLERVLDDAVRRLAGGYRTLDGHGNVVHESGDHAWLPAELRERLTAPGYYLGGQESTVTVATIDVQAAAPQVMDTEEFTAAGQLTVYGDNDNLYVFASGGYASQSTAIRKFSFGAESGQVELAATGVLDGTPLNQFSIDEHNGYLRVVSSGYGWGEGHQVTVFEQQDDQLVQVGEVDRLAPNEDVYSVRFMGDRLFFVTFRKVDPLFAVDLSDPTDPQVLGELKLPGYSDYLQPIDENTLLAIGRGADEQTGLFEELQVSLFDVSDLENPALIDRFSFDGDRSTATIATGNRWARGDGDHHAVSYFADEGLLALPVHTEQQDWFWGSEGTGGPGGLQLLRLDPVDGITVETLIEHDTAISRSLRIGEHLLAISDGRLTSHALASLGETAGAVSWQTEAALTLAALQPLPNITPTGISPIEVALAEPDVAAGPVFVPPAEAAPAGARPRKALETPLTQTVEQDLNELARLQAGRAAEAQPWWDDFGADAEPAAAEAEPAPGRPAKGLSAGWRGVFG</sequence>
<proteinExistence type="predicted"/>
<comment type="caution">
    <text evidence="2">The sequence shown here is derived from an EMBL/GenBank/DDBJ whole genome shotgun (WGS) entry which is preliminary data.</text>
</comment>
<dbReference type="OrthoDB" id="9778998at2"/>
<evidence type="ECO:0000256" key="1">
    <source>
        <dbReference type="SAM" id="MobiDB-lite"/>
    </source>
</evidence>
<evidence type="ECO:0000313" key="3">
    <source>
        <dbReference type="Proteomes" id="UP000316714"/>
    </source>
</evidence>
<evidence type="ECO:0000313" key="2">
    <source>
        <dbReference type="EMBL" id="TWT33953.1"/>
    </source>
</evidence>
<dbReference type="EMBL" id="SIHJ01000002">
    <property type="protein sequence ID" value="TWT33953.1"/>
    <property type="molecule type" value="Genomic_DNA"/>
</dbReference>
<dbReference type="Pfam" id="PF09826">
    <property type="entry name" value="Beta_propel"/>
    <property type="match status" value="1"/>
</dbReference>
<dbReference type="InterPro" id="IPR019198">
    <property type="entry name" value="Beta_propeller_containing"/>
</dbReference>
<feature type="region of interest" description="Disordered" evidence="1">
    <location>
        <begin position="791"/>
        <end position="816"/>
    </location>
</feature>
<gene>
    <name evidence="2" type="ORF">KOR34_37890</name>
</gene>
<dbReference type="RefSeq" id="WP_146566993.1">
    <property type="nucleotide sequence ID" value="NZ_SIHJ01000002.1"/>
</dbReference>
<accession>A0A5C5V7J9</accession>